<dbReference type="EMBL" id="JBJVNI010000238">
    <property type="protein sequence ID" value="MFM9616216.1"/>
    <property type="molecule type" value="Genomic_DNA"/>
</dbReference>
<dbReference type="Proteomes" id="UP001631957">
    <property type="component" value="Unassembled WGS sequence"/>
</dbReference>
<comment type="caution">
    <text evidence="1">The sequence shown here is derived from an EMBL/GenBank/DDBJ whole genome shotgun (WGS) entry which is preliminary data.</text>
</comment>
<reference evidence="1 2" key="1">
    <citation type="submission" date="2024-12" db="EMBL/GenBank/DDBJ databases">
        <title>Forecasting of Potato common scab and diversities of Pathogenic streptomyces spp. in china.</title>
        <authorList>
            <person name="Handique U."/>
            <person name="Wu J."/>
        </authorList>
    </citation>
    <scope>NUCLEOTIDE SEQUENCE [LARGE SCALE GENOMIC DNA]</scope>
    <source>
        <strain evidence="1 2">ZRIMU1530</strain>
    </source>
</reference>
<dbReference type="RefSeq" id="WP_409134942.1">
    <property type="nucleotide sequence ID" value="NZ_JBJVNI010000238.1"/>
</dbReference>
<gene>
    <name evidence="1" type="ORF">ACKI18_47525</name>
</gene>
<keyword evidence="2" id="KW-1185">Reference proteome</keyword>
<protein>
    <submittedName>
        <fullName evidence="1">Uncharacterized protein</fullName>
    </submittedName>
</protein>
<proteinExistence type="predicted"/>
<name>A0ABW9I8N9_9ACTN</name>
<feature type="non-terminal residue" evidence="1">
    <location>
        <position position="90"/>
    </location>
</feature>
<evidence type="ECO:0000313" key="2">
    <source>
        <dbReference type="Proteomes" id="UP001631957"/>
    </source>
</evidence>
<feature type="non-terminal residue" evidence="1">
    <location>
        <position position="1"/>
    </location>
</feature>
<organism evidence="1 2">
    <name type="scientific">Streptomyces niveiscabiei</name>
    <dbReference type="NCBI Taxonomy" id="164115"/>
    <lineage>
        <taxon>Bacteria</taxon>
        <taxon>Bacillati</taxon>
        <taxon>Actinomycetota</taxon>
        <taxon>Actinomycetes</taxon>
        <taxon>Kitasatosporales</taxon>
        <taxon>Streptomycetaceae</taxon>
        <taxon>Streptomyces</taxon>
    </lineage>
</organism>
<evidence type="ECO:0000313" key="1">
    <source>
        <dbReference type="EMBL" id="MFM9616216.1"/>
    </source>
</evidence>
<accession>A0ABW9I8N9</accession>
<sequence length="90" mass="10257">YLHKYLVLHKKLGIPDVGNFTIQYNPSKLDTSTGLLFGPTPVIQFKQEQTAPADKVFFDFLAEEMGVDEVVAIRHFHDYLYQLKSTITAP</sequence>